<dbReference type="EMBL" id="BPQO01000003">
    <property type="protein sequence ID" value="GJD87577.1"/>
    <property type="molecule type" value="Genomic_DNA"/>
</dbReference>
<accession>A0AAV4ZGS0</accession>
<protein>
    <submittedName>
        <fullName evidence="2">Uncharacterized protein</fullName>
    </submittedName>
</protein>
<sequence>MRRAFFYAVRPIQNCLPGMLTMISLACLVGGVGLATLSLRRPDHAASLERWSGICLLAGLGLLGFALQGGR</sequence>
<reference evidence="2" key="2">
    <citation type="submission" date="2021-08" db="EMBL/GenBank/DDBJ databases">
        <authorList>
            <person name="Tani A."/>
            <person name="Ola A."/>
            <person name="Ogura Y."/>
            <person name="Katsura K."/>
            <person name="Hayashi T."/>
        </authorList>
    </citation>
    <scope>NUCLEOTIDE SEQUENCE</scope>
    <source>
        <strain evidence="2">DSM 16372</strain>
    </source>
</reference>
<comment type="caution">
    <text evidence="2">The sequence shown here is derived from an EMBL/GenBank/DDBJ whole genome shotgun (WGS) entry which is preliminary data.</text>
</comment>
<keyword evidence="1" id="KW-0472">Membrane</keyword>
<feature type="transmembrane region" description="Helical" evidence="1">
    <location>
        <begin position="51"/>
        <end position="70"/>
    </location>
</feature>
<reference evidence="2" key="1">
    <citation type="journal article" date="2016" name="Front. Microbiol.">
        <title>Genome Sequence of the Piezophilic, Mesophilic Sulfate-Reducing Bacterium Desulfovibrio indicus J2T.</title>
        <authorList>
            <person name="Cao J."/>
            <person name="Maignien L."/>
            <person name="Shao Z."/>
            <person name="Alain K."/>
            <person name="Jebbar M."/>
        </authorList>
    </citation>
    <scope>NUCLEOTIDE SEQUENCE</scope>
    <source>
        <strain evidence="2">DSM 16372</strain>
    </source>
</reference>
<organism evidence="2 3">
    <name type="scientific">Methylobacterium hispanicum</name>
    <dbReference type="NCBI Taxonomy" id="270350"/>
    <lineage>
        <taxon>Bacteria</taxon>
        <taxon>Pseudomonadati</taxon>
        <taxon>Pseudomonadota</taxon>
        <taxon>Alphaproteobacteria</taxon>
        <taxon>Hyphomicrobiales</taxon>
        <taxon>Methylobacteriaceae</taxon>
        <taxon>Methylobacterium</taxon>
    </lineage>
</organism>
<dbReference type="AlphaFoldDB" id="A0AAV4ZGS0"/>
<proteinExistence type="predicted"/>
<dbReference type="PROSITE" id="PS51257">
    <property type="entry name" value="PROKAR_LIPOPROTEIN"/>
    <property type="match status" value="1"/>
</dbReference>
<keyword evidence="3" id="KW-1185">Reference proteome</keyword>
<evidence type="ECO:0000313" key="3">
    <source>
        <dbReference type="Proteomes" id="UP001055247"/>
    </source>
</evidence>
<evidence type="ECO:0000313" key="2">
    <source>
        <dbReference type="EMBL" id="GJD87577.1"/>
    </source>
</evidence>
<name>A0AAV4ZGS0_9HYPH</name>
<gene>
    <name evidence="2" type="ORF">BHAOGJBA_1082</name>
</gene>
<dbReference type="Proteomes" id="UP001055247">
    <property type="component" value="Unassembled WGS sequence"/>
</dbReference>
<keyword evidence="1" id="KW-1133">Transmembrane helix</keyword>
<keyword evidence="1" id="KW-0812">Transmembrane</keyword>
<feature type="transmembrane region" description="Helical" evidence="1">
    <location>
        <begin position="20"/>
        <end position="39"/>
    </location>
</feature>
<evidence type="ECO:0000256" key="1">
    <source>
        <dbReference type="SAM" id="Phobius"/>
    </source>
</evidence>